<reference evidence="1 2" key="1">
    <citation type="submission" date="2019-02" db="EMBL/GenBank/DDBJ databases">
        <title>Genomic Encyclopedia of Type Strains, Phase IV (KMG-IV): sequencing the most valuable type-strain genomes for metagenomic binning, comparative biology and taxonomic classification.</title>
        <authorList>
            <person name="Goeker M."/>
        </authorList>
    </citation>
    <scope>NUCLEOTIDE SEQUENCE [LARGE SCALE GENOMIC DNA]</scope>
    <source>
        <strain evidence="1 2">DSM 17196</strain>
    </source>
</reference>
<dbReference type="AlphaFoldDB" id="A0A4Q7PGP3"/>
<keyword evidence="2" id="KW-1185">Reference proteome</keyword>
<accession>A0A4Q7PGP3</accession>
<dbReference type="RefSeq" id="WP_130285524.1">
    <property type="nucleotide sequence ID" value="NZ_SGXE01000001.1"/>
</dbReference>
<evidence type="ECO:0000313" key="1">
    <source>
        <dbReference type="EMBL" id="RZS99703.1"/>
    </source>
</evidence>
<dbReference type="Proteomes" id="UP000292262">
    <property type="component" value="Unassembled WGS sequence"/>
</dbReference>
<dbReference type="EMBL" id="SGXE01000001">
    <property type="protein sequence ID" value="RZS99703.1"/>
    <property type="molecule type" value="Genomic_DNA"/>
</dbReference>
<comment type="caution">
    <text evidence="1">The sequence shown here is derived from an EMBL/GenBank/DDBJ whole genome shotgun (WGS) entry which is preliminary data.</text>
</comment>
<protein>
    <submittedName>
        <fullName evidence="1">Uncharacterized protein</fullName>
    </submittedName>
</protein>
<proteinExistence type="predicted"/>
<name>A0A4Q7PGP3_9FLAO</name>
<gene>
    <name evidence="1" type="ORF">EV197_0926</name>
</gene>
<evidence type="ECO:0000313" key="2">
    <source>
        <dbReference type="Proteomes" id="UP000292262"/>
    </source>
</evidence>
<organism evidence="1 2">
    <name type="scientific">Aquimarina brevivitae</name>
    <dbReference type="NCBI Taxonomy" id="323412"/>
    <lineage>
        <taxon>Bacteria</taxon>
        <taxon>Pseudomonadati</taxon>
        <taxon>Bacteroidota</taxon>
        <taxon>Flavobacteriia</taxon>
        <taxon>Flavobacteriales</taxon>
        <taxon>Flavobacteriaceae</taxon>
        <taxon>Aquimarina</taxon>
    </lineage>
</organism>
<sequence length="74" mass="8865">MALIKLNKQKHPWIKDHICSWGDSDNFYFHDFLRRETYMPNVKNKVDKIPAEIKKSRLPYNAGYKNTSRKIKVV</sequence>
<dbReference type="OrthoDB" id="9814487at2"/>